<protein>
    <submittedName>
        <fullName evidence="3">Uncharacterized protein</fullName>
    </submittedName>
</protein>
<sequence>MANLSPAAQTAVVTGAIISSLLLLFVCLCAFSRDRKEDDGDENHGESKGGEWRGREREKQWPGYRERQRHASASTYKSPLECLAPMQDPPPGTRRTRCEVRKHCGYVVSEARTMDPHTACIEYAS</sequence>
<reference evidence="3 4" key="1">
    <citation type="submission" date="2018-12" db="EMBL/GenBank/DDBJ databases">
        <title>Draft genome sequence of Xylaria grammica IHI A82.</title>
        <authorList>
            <person name="Buettner E."/>
            <person name="Kellner H."/>
        </authorList>
    </citation>
    <scope>NUCLEOTIDE SEQUENCE [LARGE SCALE GENOMIC DNA]</scope>
    <source>
        <strain evidence="3 4">IHI A82</strain>
    </source>
</reference>
<dbReference type="AlphaFoldDB" id="A0A439D2G7"/>
<evidence type="ECO:0000256" key="1">
    <source>
        <dbReference type="SAM" id="MobiDB-lite"/>
    </source>
</evidence>
<gene>
    <name evidence="3" type="ORF">EKO27_g6468</name>
</gene>
<keyword evidence="4" id="KW-1185">Reference proteome</keyword>
<keyword evidence="2" id="KW-0812">Transmembrane</keyword>
<name>A0A439D2G7_9PEZI</name>
<evidence type="ECO:0000313" key="3">
    <source>
        <dbReference type="EMBL" id="RWA08644.1"/>
    </source>
</evidence>
<feature type="compositionally biased region" description="Basic and acidic residues" evidence="1">
    <location>
        <begin position="35"/>
        <end position="66"/>
    </location>
</feature>
<dbReference type="EMBL" id="RYZI01000190">
    <property type="protein sequence ID" value="RWA08644.1"/>
    <property type="molecule type" value="Genomic_DNA"/>
</dbReference>
<dbReference type="Proteomes" id="UP000286045">
    <property type="component" value="Unassembled WGS sequence"/>
</dbReference>
<keyword evidence="2" id="KW-1133">Transmembrane helix</keyword>
<keyword evidence="2" id="KW-0472">Membrane</keyword>
<organism evidence="3 4">
    <name type="scientific">Xylaria grammica</name>
    <dbReference type="NCBI Taxonomy" id="363999"/>
    <lineage>
        <taxon>Eukaryota</taxon>
        <taxon>Fungi</taxon>
        <taxon>Dikarya</taxon>
        <taxon>Ascomycota</taxon>
        <taxon>Pezizomycotina</taxon>
        <taxon>Sordariomycetes</taxon>
        <taxon>Xylariomycetidae</taxon>
        <taxon>Xylariales</taxon>
        <taxon>Xylariaceae</taxon>
        <taxon>Xylaria</taxon>
    </lineage>
</organism>
<feature type="region of interest" description="Disordered" evidence="1">
    <location>
        <begin position="35"/>
        <end position="96"/>
    </location>
</feature>
<proteinExistence type="predicted"/>
<evidence type="ECO:0000313" key="4">
    <source>
        <dbReference type="Proteomes" id="UP000286045"/>
    </source>
</evidence>
<evidence type="ECO:0000256" key="2">
    <source>
        <dbReference type="SAM" id="Phobius"/>
    </source>
</evidence>
<comment type="caution">
    <text evidence="3">The sequence shown here is derived from an EMBL/GenBank/DDBJ whole genome shotgun (WGS) entry which is preliminary data.</text>
</comment>
<feature type="transmembrane region" description="Helical" evidence="2">
    <location>
        <begin position="12"/>
        <end position="31"/>
    </location>
</feature>
<accession>A0A439D2G7</accession>